<protein>
    <recommendedName>
        <fullName evidence="3">Leucine Rich repeats (2 copies)</fullName>
    </recommendedName>
</protein>
<dbReference type="RefSeq" id="WP_229591385.1">
    <property type="nucleotide sequence ID" value="NZ_AP024485.1"/>
</dbReference>
<dbReference type="InterPro" id="IPR032675">
    <property type="entry name" value="LRR_dom_sf"/>
</dbReference>
<sequence length="252" mass="28111">MRNMSFFVSLSVALLMVLTMLGFKSVQSKKMQPIQKQELQTTSPVNLGASDMRAAQVWLKSVGYDLTFDQMKTLKRLNLQKYSIAIQNNISDDNMRHVKVLTNLEILQLPQKIGDKGLQHVAGLTKLKSLNMPKCKITDNGMQHLHNLTQLDSLVMAATNISDAGVAKIKHLRPTVLNLTRTKITDAGVVMLSGMQLRLLFISFTDITDASVPELAKHRSLERLDIQGRNGISQQGFEQLKAALPSTRIVYP</sequence>
<gene>
    <name evidence="1" type="ORF">PSDVSF_26530</name>
</gene>
<proteinExistence type="predicted"/>
<reference evidence="1" key="1">
    <citation type="journal article" date="2022" name="Arch. Microbiol.">
        <title>Pseudodesulfovibrio sediminis sp. nov., a mesophilic and neutrophilic sulfate-reducing bacterium isolated from sediment of a brackish lake.</title>
        <authorList>
            <person name="Takahashi A."/>
            <person name="Kojima H."/>
            <person name="Watanabe M."/>
            <person name="Fukui M."/>
        </authorList>
    </citation>
    <scope>NUCLEOTIDE SEQUENCE</scope>
    <source>
        <strain evidence="1">SF6</strain>
    </source>
</reference>
<organism evidence="1 2">
    <name type="scientific">Pseudodesulfovibrio sediminis</name>
    <dbReference type="NCBI Taxonomy" id="2810563"/>
    <lineage>
        <taxon>Bacteria</taxon>
        <taxon>Pseudomonadati</taxon>
        <taxon>Thermodesulfobacteriota</taxon>
        <taxon>Desulfovibrionia</taxon>
        <taxon>Desulfovibrionales</taxon>
        <taxon>Desulfovibrionaceae</taxon>
    </lineage>
</organism>
<dbReference type="InterPro" id="IPR001611">
    <property type="entry name" value="Leu-rich_rpt"/>
</dbReference>
<dbReference type="Gene3D" id="3.80.10.10">
    <property type="entry name" value="Ribonuclease Inhibitor"/>
    <property type="match status" value="2"/>
</dbReference>
<dbReference type="PANTHER" id="PTHR13318:SF190">
    <property type="entry name" value="PARTNER OF PAIRED, ISOFORM B"/>
    <property type="match status" value="1"/>
</dbReference>
<dbReference type="Proteomes" id="UP001053296">
    <property type="component" value="Chromosome"/>
</dbReference>
<dbReference type="SUPFAM" id="SSF52047">
    <property type="entry name" value="RNI-like"/>
    <property type="match status" value="1"/>
</dbReference>
<dbReference type="PANTHER" id="PTHR13318">
    <property type="entry name" value="PARTNER OF PAIRED, ISOFORM B-RELATED"/>
    <property type="match status" value="1"/>
</dbReference>
<dbReference type="EMBL" id="AP024485">
    <property type="protein sequence ID" value="BCS89411.1"/>
    <property type="molecule type" value="Genomic_DNA"/>
</dbReference>
<keyword evidence="2" id="KW-1185">Reference proteome</keyword>
<dbReference type="SMART" id="SM00367">
    <property type="entry name" value="LRR_CC"/>
    <property type="match status" value="2"/>
</dbReference>
<evidence type="ECO:0000313" key="2">
    <source>
        <dbReference type="Proteomes" id="UP001053296"/>
    </source>
</evidence>
<dbReference type="Pfam" id="PF13516">
    <property type="entry name" value="LRR_6"/>
    <property type="match status" value="2"/>
</dbReference>
<dbReference type="InterPro" id="IPR006553">
    <property type="entry name" value="Leu-rich_rpt_Cys-con_subtyp"/>
</dbReference>
<evidence type="ECO:0000313" key="1">
    <source>
        <dbReference type="EMBL" id="BCS89411.1"/>
    </source>
</evidence>
<accession>A0ABM7P8T8</accession>
<name>A0ABM7P8T8_9BACT</name>
<evidence type="ECO:0008006" key="3">
    <source>
        <dbReference type="Google" id="ProtNLM"/>
    </source>
</evidence>